<accession>A0A1Y5SGV3</accession>
<gene>
    <name evidence="6" type="primary">tdcB_2</name>
    <name evidence="6" type="ORF">PEL8287_01796</name>
</gene>
<dbReference type="OrthoDB" id="9811476at2"/>
<organism evidence="6 7">
    <name type="scientific">Roseovarius litorisediminis</name>
    <dbReference type="NCBI Taxonomy" id="1312363"/>
    <lineage>
        <taxon>Bacteria</taxon>
        <taxon>Pseudomonadati</taxon>
        <taxon>Pseudomonadota</taxon>
        <taxon>Alphaproteobacteria</taxon>
        <taxon>Rhodobacterales</taxon>
        <taxon>Roseobacteraceae</taxon>
        <taxon>Roseovarius</taxon>
    </lineage>
</organism>
<evidence type="ECO:0000256" key="3">
    <source>
        <dbReference type="ARBA" id="ARBA00022898"/>
    </source>
</evidence>
<evidence type="ECO:0000256" key="1">
    <source>
        <dbReference type="ARBA" id="ARBA00001933"/>
    </source>
</evidence>
<dbReference type="Pfam" id="PF00291">
    <property type="entry name" value="PALP"/>
    <property type="match status" value="1"/>
</dbReference>
<keyword evidence="3" id="KW-0663">Pyridoxal phosphate</keyword>
<dbReference type="GO" id="GO:0003941">
    <property type="term" value="F:L-serine ammonia-lyase activity"/>
    <property type="evidence" value="ECO:0007669"/>
    <property type="project" value="TreeGrafter"/>
</dbReference>
<keyword evidence="4 6" id="KW-0456">Lyase</keyword>
<dbReference type="RefSeq" id="WP_085892047.1">
    <property type="nucleotide sequence ID" value="NZ_FWFL01000004.1"/>
</dbReference>
<protein>
    <submittedName>
        <fullName evidence="6">L-threonine dehydratase catabolic TdcB</fullName>
        <ecNumber evidence="6">4.3.1.19</ecNumber>
    </submittedName>
</protein>
<name>A0A1Y5SGV3_9RHOB</name>
<dbReference type="PANTHER" id="PTHR48078">
    <property type="entry name" value="THREONINE DEHYDRATASE, MITOCHONDRIAL-RELATED"/>
    <property type="match status" value="1"/>
</dbReference>
<evidence type="ECO:0000256" key="2">
    <source>
        <dbReference type="ARBA" id="ARBA00010869"/>
    </source>
</evidence>
<dbReference type="Gene3D" id="3.40.50.1100">
    <property type="match status" value="2"/>
</dbReference>
<dbReference type="GO" id="GO:0030170">
    <property type="term" value="F:pyridoxal phosphate binding"/>
    <property type="evidence" value="ECO:0007669"/>
    <property type="project" value="InterPro"/>
</dbReference>
<dbReference type="NCBIfam" id="TIGR02991">
    <property type="entry name" value="ectoine_eutB"/>
    <property type="match status" value="1"/>
</dbReference>
<dbReference type="SUPFAM" id="SSF53686">
    <property type="entry name" value="Tryptophan synthase beta subunit-like PLP-dependent enzymes"/>
    <property type="match status" value="1"/>
</dbReference>
<dbReference type="GO" id="GO:0004794">
    <property type="term" value="F:threonine deaminase activity"/>
    <property type="evidence" value="ECO:0007669"/>
    <property type="project" value="UniProtKB-EC"/>
</dbReference>
<comment type="cofactor">
    <cofactor evidence="1">
        <name>pyridoxal 5'-phosphate</name>
        <dbReference type="ChEBI" id="CHEBI:597326"/>
    </cofactor>
</comment>
<evidence type="ECO:0000256" key="4">
    <source>
        <dbReference type="ARBA" id="ARBA00023239"/>
    </source>
</evidence>
<evidence type="ECO:0000259" key="5">
    <source>
        <dbReference type="Pfam" id="PF00291"/>
    </source>
</evidence>
<dbReference type="FunFam" id="3.40.50.1100:FF:000005">
    <property type="entry name" value="Threonine dehydratase catabolic"/>
    <property type="match status" value="1"/>
</dbReference>
<dbReference type="InterPro" id="IPR036052">
    <property type="entry name" value="TrpB-like_PALP_sf"/>
</dbReference>
<dbReference type="CDD" id="cd01562">
    <property type="entry name" value="Thr-dehyd"/>
    <property type="match status" value="1"/>
</dbReference>
<dbReference type="GO" id="GO:0009097">
    <property type="term" value="P:isoleucine biosynthetic process"/>
    <property type="evidence" value="ECO:0007669"/>
    <property type="project" value="TreeGrafter"/>
</dbReference>
<evidence type="ECO:0000313" key="7">
    <source>
        <dbReference type="Proteomes" id="UP000193827"/>
    </source>
</evidence>
<reference evidence="6 7" key="1">
    <citation type="submission" date="2017-03" db="EMBL/GenBank/DDBJ databases">
        <authorList>
            <person name="Afonso C.L."/>
            <person name="Miller P.J."/>
            <person name="Scott M.A."/>
            <person name="Spackman E."/>
            <person name="Goraichik I."/>
            <person name="Dimitrov K.M."/>
            <person name="Suarez D.L."/>
            <person name="Swayne D.E."/>
        </authorList>
    </citation>
    <scope>NUCLEOTIDE SEQUENCE [LARGE SCALE GENOMIC DNA]</scope>
    <source>
        <strain evidence="6 7">CECT 8287</strain>
    </source>
</reference>
<sequence length="337" mass="35370">MTQKITLQDSFVARQRIASGIRQTPLAASPALSAFCSARISLKLEQTQITGSFKLRGATNAVRSLTQVQREAGVVGVSTGNHGRGLAYAAAQAGVRCIICMSELVPQNKVDGIKAHGAEVRIVGRSQDDAQVEVDKLVASGMTMLPPFDHRDIIAGQSTVALEMLEQSPDLNTVLVPLSGGGLISGVAMVMKAVNPSIRVVGISMEQGAAMYECLKAGKPILVEEKPTLADSLGGGIGLENAYTFAMTRDLVDEVVLVSEVEIAAAIRHAYWQERQVIEGSGSVGIAALLAGKIADPGNCVSLISGQNIDMALHKRIIDGEDVDVAAESQNIGDLDA</sequence>
<dbReference type="AlphaFoldDB" id="A0A1Y5SGV3"/>
<keyword evidence="7" id="KW-1185">Reference proteome</keyword>
<dbReference type="PANTHER" id="PTHR48078:SF6">
    <property type="entry name" value="L-THREONINE DEHYDRATASE CATABOLIC TDCB"/>
    <property type="match status" value="1"/>
</dbReference>
<dbReference type="GO" id="GO:0006565">
    <property type="term" value="P:L-serine catabolic process"/>
    <property type="evidence" value="ECO:0007669"/>
    <property type="project" value="TreeGrafter"/>
</dbReference>
<dbReference type="InterPro" id="IPR000634">
    <property type="entry name" value="Ser/Thr_deHydtase_PyrdxlP-BS"/>
</dbReference>
<dbReference type="PROSITE" id="PS00165">
    <property type="entry name" value="DEHYDRATASE_SER_THR"/>
    <property type="match status" value="1"/>
</dbReference>
<proteinExistence type="inferred from homology"/>
<dbReference type="InterPro" id="IPR001926">
    <property type="entry name" value="TrpB-like_PALP"/>
</dbReference>
<dbReference type="NCBIfam" id="NF005680">
    <property type="entry name" value="PRK07476.1"/>
    <property type="match status" value="1"/>
</dbReference>
<feature type="domain" description="Tryptophan synthase beta chain-like PALP" evidence="5">
    <location>
        <begin position="18"/>
        <end position="306"/>
    </location>
</feature>
<dbReference type="EMBL" id="FWFL01000004">
    <property type="protein sequence ID" value="SLN37417.1"/>
    <property type="molecule type" value="Genomic_DNA"/>
</dbReference>
<dbReference type="EC" id="4.3.1.19" evidence="6"/>
<dbReference type="InterPro" id="IPR014333">
    <property type="entry name" value="Ectoine_EutB"/>
</dbReference>
<evidence type="ECO:0000313" key="6">
    <source>
        <dbReference type="EMBL" id="SLN37417.1"/>
    </source>
</evidence>
<dbReference type="InterPro" id="IPR050147">
    <property type="entry name" value="Ser/Thr_Dehydratase"/>
</dbReference>
<dbReference type="Proteomes" id="UP000193827">
    <property type="component" value="Unassembled WGS sequence"/>
</dbReference>
<dbReference type="GO" id="GO:0006567">
    <property type="term" value="P:L-threonine catabolic process"/>
    <property type="evidence" value="ECO:0007669"/>
    <property type="project" value="TreeGrafter"/>
</dbReference>
<comment type="similarity">
    <text evidence="2">Belongs to the serine/threonine dehydratase family.</text>
</comment>